<keyword evidence="3 10" id="KW-0716">Sensory transduction</keyword>
<keyword evidence="5 10" id="KW-0552">Olfaction</keyword>
<organism evidence="11 12">
    <name type="scientific">Helicoverpa armigera</name>
    <name type="common">Cotton bollworm</name>
    <name type="synonym">Heliothis armigera</name>
    <dbReference type="NCBI Taxonomy" id="29058"/>
    <lineage>
        <taxon>Eukaryota</taxon>
        <taxon>Metazoa</taxon>
        <taxon>Ecdysozoa</taxon>
        <taxon>Arthropoda</taxon>
        <taxon>Hexapoda</taxon>
        <taxon>Insecta</taxon>
        <taxon>Pterygota</taxon>
        <taxon>Neoptera</taxon>
        <taxon>Endopterygota</taxon>
        <taxon>Lepidoptera</taxon>
        <taxon>Glossata</taxon>
        <taxon>Ditrysia</taxon>
        <taxon>Noctuoidea</taxon>
        <taxon>Noctuidae</taxon>
        <taxon>Heliothinae</taxon>
        <taxon>Helicoverpa</taxon>
    </lineage>
</organism>
<dbReference type="InterPro" id="IPR004117">
    <property type="entry name" value="7tm6_olfct_rcpt"/>
</dbReference>
<evidence type="ECO:0000256" key="4">
    <source>
        <dbReference type="ARBA" id="ARBA00022692"/>
    </source>
</evidence>
<dbReference type="EMBL" id="KZ150237">
    <property type="protein sequence ID" value="PZC71957.1"/>
    <property type="molecule type" value="Genomic_DNA"/>
</dbReference>
<dbReference type="GO" id="GO:0005549">
    <property type="term" value="F:odorant binding"/>
    <property type="evidence" value="ECO:0007669"/>
    <property type="project" value="InterPro"/>
</dbReference>
<accession>A0A2W1BFH3</accession>
<evidence type="ECO:0000256" key="10">
    <source>
        <dbReference type="RuleBase" id="RU351113"/>
    </source>
</evidence>
<evidence type="ECO:0000256" key="3">
    <source>
        <dbReference type="ARBA" id="ARBA00022606"/>
    </source>
</evidence>
<dbReference type="AlphaFoldDB" id="A0A2W1BFH3"/>
<dbReference type="GO" id="GO:0007165">
    <property type="term" value="P:signal transduction"/>
    <property type="evidence" value="ECO:0007669"/>
    <property type="project" value="UniProtKB-KW"/>
</dbReference>
<evidence type="ECO:0000313" key="12">
    <source>
        <dbReference type="Proteomes" id="UP000249218"/>
    </source>
</evidence>
<dbReference type="PANTHER" id="PTHR21137:SF35">
    <property type="entry name" value="ODORANT RECEPTOR 19A-RELATED"/>
    <property type="match status" value="1"/>
</dbReference>
<dbReference type="Proteomes" id="UP000249218">
    <property type="component" value="Unassembled WGS sequence"/>
</dbReference>
<dbReference type="PANTHER" id="PTHR21137">
    <property type="entry name" value="ODORANT RECEPTOR"/>
    <property type="match status" value="1"/>
</dbReference>
<dbReference type="Pfam" id="PF02949">
    <property type="entry name" value="7tm_6"/>
    <property type="match status" value="1"/>
</dbReference>
<feature type="transmembrane region" description="Helical" evidence="10">
    <location>
        <begin position="195"/>
        <end position="219"/>
    </location>
</feature>
<evidence type="ECO:0000256" key="2">
    <source>
        <dbReference type="ARBA" id="ARBA00022475"/>
    </source>
</evidence>
<dbReference type="OrthoDB" id="7257204at2759"/>
<evidence type="ECO:0000256" key="6">
    <source>
        <dbReference type="ARBA" id="ARBA00022989"/>
    </source>
</evidence>
<dbReference type="GO" id="GO:0005886">
    <property type="term" value="C:plasma membrane"/>
    <property type="evidence" value="ECO:0007669"/>
    <property type="project" value="UniProtKB-SubCell"/>
</dbReference>
<keyword evidence="2" id="KW-1003">Cell membrane</keyword>
<evidence type="ECO:0000256" key="5">
    <source>
        <dbReference type="ARBA" id="ARBA00022725"/>
    </source>
</evidence>
<dbReference type="GO" id="GO:0004984">
    <property type="term" value="F:olfactory receptor activity"/>
    <property type="evidence" value="ECO:0007669"/>
    <property type="project" value="InterPro"/>
</dbReference>
<evidence type="ECO:0000256" key="7">
    <source>
        <dbReference type="ARBA" id="ARBA00023136"/>
    </source>
</evidence>
<keyword evidence="6 10" id="KW-1133">Transmembrane helix</keyword>
<gene>
    <name evidence="11" type="primary">HaOG212112</name>
    <name evidence="11" type="ORF">B5X24_HaOG212112</name>
</gene>
<keyword evidence="7 10" id="KW-0472">Membrane</keyword>
<keyword evidence="9 10" id="KW-0807">Transducer</keyword>
<reference evidence="11 12" key="1">
    <citation type="journal article" date="2017" name="BMC Biol.">
        <title>Genomic innovations, transcriptional plasticity and gene loss underlying the evolution and divergence of two highly polyphagous and invasive Helicoverpa pest species.</title>
        <authorList>
            <person name="Pearce S.L."/>
            <person name="Clarke D.F."/>
            <person name="East P.D."/>
            <person name="Elfekih S."/>
            <person name="Gordon K.H."/>
            <person name="Jermiin L.S."/>
            <person name="McGaughran A."/>
            <person name="Oakeshott J.G."/>
            <person name="Papanikolaou A."/>
            <person name="Perera O.P."/>
            <person name="Rane R.V."/>
            <person name="Richards S."/>
            <person name="Tay W.T."/>
            <person name="Walsh T.K."/>
            <person name="Anderson A."/>
            <person name="Anderson C.J."/>
            <person name="Asgari S."/>
            <person name="Board P.G."/>
            <person name="Bretschneider A."/>
            <person name="Campbell P.M."/>
            <person name="Chertemps T."/>
            <person name="Christeller J.T."/>
            <person name="Coppin C.W."/>
            <person name="Downes S.J."/>
            <person name="Duan G."/>
            <person name="Farnsworth C.A."/>
            <person name="Good R.T."/>
            <person name="Han L.B."/>
            <person name="Han Y.C."/>
            <person name="Hatje K."/>
            <person name="Horne I."/>
            <person name="Huang Y.P."/>
            <person name="Hughes D.S."/>
            <person name="Jacquin-Joly E."/>
            <person name="James W."/>
            <person name="Jhangiani S."/>
            <person name="Kollmar M."/>
            <person name="Kuwar S.S."/>
            <person name="Li S."/>
            <person name="Liu N.Y."/>
            <person name="Maibeche M.T."/>
            <person name="Miller J.R."/>
            <person name="Montagne N."/>
            <person name="Perry T."/>
            <person name="Qu J."/>
            <person name="Song S.V."/>
            <person name="Sutton G.G."/>
            <person name="Vogel H."/>
            <person name="Walenz B.P."/>
            <person name="Xu W."/>
            <person name="Zhang H.J."/>
            <person name="Zou Z."/>
            <person name="Batterham P."/>
            <person name="Edwards O.R."/>
            <person name="Feyereisen R."/>
            <person name="Gibbs R.A."/>
            <person name="Heckel D.G."/>
            <person name="McGrath A."/>
            <person name="Robin C."/>
            <person name="Scherer S.E."/>
            <person name="Worley K.C."/>
            <person name="Wu Y.D."/>
        </authorList>
    </citation>
    <scope>NUCLEOTIDE SEQUENCE [LARGE SCALE GENOMIC DNA]</scope>
    <source>
        <strain evidence="11">Harm_GR_Male_#8</strain>
        <tissue evidence="11">Whole organism</tissue>
    </source>
</reference>
<feature type="transmembrane region" description="Helical" evidence="10">
    <location>
        <begin position="55"/>
        <end position="72"/>
    </location>
</feature>
<keyword evidence="12" id="KW-1185">Reference proteome</keyword>
<proteinExistence type="inferred from homology"/>
<name>A0A2W1BFH3_HELAM</name>
<comment type="caution">
    <text evidence="10">Lacks conserved residue(s) required for the propagation of feature annotation.</text>
</comment>
<feature type="transmembrane region" description="Helical" evidence="10">
    <location>
        <begin position="274"/>
        <end position="295"/>
    </location>
</feature>
<sequence length="396" mass="45934">MKIFSYDIIERHLNTIGERNEVDEALTLPIISQDVLGINVIDTSWSWKTTMGRQIMFVLLTIYASLCCLDFVKDATDAASINQAYFGMLYTLLIQLKIFLLINSRENFKKSYLIAKTALFEIVKSDSLDKSAKLLKQFKSMVYIFVGVVIVPLAGYMINVGWHYFILGTRINLVTHSSLFPMTSPYYEFGLIYQMIIYFIILIPCFVVDFWFVIFIFTFCTASESLVEMLKVQHDSDEMDMEYKNRLNDTLKAFYGNHVKLVEFFNILNSMYKWQAVIPLFSAFATICVLLFTMAEDMQWHFVMTHASPAFFQISAYNWFGEQVIFQGCELCNTLMEFDWTSMRLKDKKNYFIIIGYMNKEFKITTALGNDLSLLTMSSLLKASYQACALLRSMDI</sequence>
<feature type="transmembrane region" description="Helical" evidence="10">
    <location>
        <begin position="140"/>
        <end position="158"/>
    </location>
</feature>
<protein>
    <recommendedName>
        <fullName evidence="10">Odorant receptor</fullName>
    </recommendedName>
</protein>
<keyword evidence="8 10" id="KW-0675">Receptor</keyword>
<comment type="similarity">
    <text evidence="10">Belongs to the insect chemoreceptor superfamily. Heteromeric odorant receptor channel (TC 1.A.69) family.</text>
</comment>
<comment type="subcellular location">
    <subcellularLocation>
        <location evidence="1 10">Cell membrane</location>
        <topology evidence="1 10">Multi-pass membrane protein</topology>
    </subcellularLocation>
</comment>
<evidence type="ECO:0000256" key="9">
    <source>
        <dbReference type="ARBA" id="ARBA00023224"/>
    </source>
</evidence>
<evidence type="ECO:0000256" key="8">
    <source>
        <dbReference type="ARBA" id="ARBA00023170"/>
    </source>
</evidence>
<evidence type="ECO:0000256" key="1">
    <source>
        <dbReference type="ARBA" id="ARBA00004651"/>
    </source>
</evidence>
<feature type="transmembrane region" description="Helical" evidence="10">
    <location>
        <begin position="84"/>
        <end position="102"/>
    </location>
</feature>
<evidence type="ECO:0000313" key="11">
    <source>
        <dbReference type="EMBL" id="PZC71957.1"/>
    </source>
</evidence>
<keyword evidence="4 10" id="KW-0812">Transmembrane</keyword>